<evidence type="ECO:0000256" key="3">
    <source>
        <dbReference type="ARBA" id="ARBA00022729"/>
    </source>
</evidence>
<dbReference type="InterPro" id="IPR006059">
    <property type="entry name" value="SBP"/>
</dbReference>
<dbReference type="AlphaFoldDB" id="A0A3M8DJC1"/>
<name>A0A3M8DJC1_9BACL</name>
<dbReference type="RefSeq" id="WP_122918551.1">
    <property type="nucleotide sequence ID" value="NZ_RHHQ01000011.1"/>
</dbReference>
<dbReference type="Proteomes" id="UP000271031">
    <property type="component" value="Unassembled WGS sequence"/>
</dbReference>
<feature type="chain" id="PRO_5039566711" evidence="5">
    <location>
        <begin position="20"/>
        <end position="363"/>
    </location>
</feature>
<protein>
    <submittedName>
        <fullName evidence="6">Extracellular solute-binding protein</fullName>
    </submittedName>
</protein>
<dbReference type="SUPFAM" id="SSF53850">
    <property type="entry name" value="Periplasmic binding protein-like II"/>
    <property type="match status" value="1"/>
</dbReference>
<dbReference type="OrthoDB" id="9769319at2"/>
<evidence type="ECO:0000256" key="5">
    <source>
        <dbReference type="SAM" id="SignalP"/>
    </source>
</evidence>
<evidence type="ECO:0000256" key="1">
    <source>
        <dbReference type="ARBA" id="ARBA00004418"/>
    </source>
</evidence>
<sequence length="363" mass="40286">MKKMWSAALAILTVMFSAACGSVDHSGAGSEASPFQGKTLNVMSWEGYQEPNWVKPFEEKYGVTVNVTYAGSVDDMFAKVQAGSVKYDLIFVDGGSVKRYQQFHLIQPLDTAKLTHVNELIKQLKEKNDKHVVIDGQTYALPFAWGSLPMMVNTEKVKEPVNSWEALWNQKYKGKVITMDDANNQVAMTGLMLGISDPYDLNDGQMAEIKAKLIQQKSVVKTYYSGFEDGKSLMASGEAWLGYAMGSTMISDLKQQGLSIEEVIPKEGALVWVDNAVIGQGTENLELVHKYLDYLISADVQTKLIRKTGYGGVNQEAANLLTPEEAKAAHMDDQGYFDKLVYIAYPESFEKRVALWNQVKAAQ</sequence>
<dbReference type="GO" id="GO:0015846">
    <property type="term" value="P:polyamine transport"/>
    <property type="evidence" value="ECO:0007669"/>
    <property type="project" value="InterPro"/>
</dbReference>
<dbReference type="PANTHER" id="PTHR30222:SF17">
    <property type="entry name" value="SPERMIDINE_PUTRESCINE-BINDING PERIPLASMIC PROTEIN"/>
    <property type="match status" value="1"/>
</dbReference>
<proteinExistence type="predicted"/>
<dbReference type="PROSITE" id="PS51257">
    <property type="entry name" value="PROKAR_LIPOPROTEIN"/>
    <property type="match status" value="1"/>
</dbReference>
<comment type="caution">
    <text evidence="6">The sequence shown here is derived from an EMBL/GenBank/DDBJ whole genome shotgun (WGS) entry which is preliminary data.</text>
</comment>
<evidence type="ECO:0000313" key="7">
    <source>
        <dbReference type="Proteomes" id="UP000271031"/>
    </source>
</evidence>
<dbReference type="InterPro" id="IPR001188">
    <property type="entry name" value="Sperm_putr-bd"/>
</dbReference>
<keyword evidence="2" id="KW-0813">Transport</keyword>
<evidence type="ECO:0000256" key="4">
    <source>
        <dbReference type="ARBA" id="ARBA00022764"/>
    </source>
</evidence>
<comment type="subcellular location">
    <subcellularLocation>
        <location evidence="1">Periplasm</location>
    </subcellularLocation>
</comment>
<keyword evidence="4" id="KW-0574">Periplasm</keyword>
<keyword evidence="3 5" id="KW-0732">Signal</keyword>
<dbReference type="EMBL" id="RHHQ01000011">
    <property type="protein sequence ID" value="RNB87709.1"/>
    <property type="molecule type" value="Genomic_DNA"/>
</dbReference>
<feature type="signal peptide" evidence="5">
    <location>
        <begin position="1"/>
        <end position="19"/>
    </location>
</feature>
<dbReference type="PANTHER" id="PTHR30222">
    <property type="entry name" value="SPERMIDINE/PUTRESCINE-BINDING PERIPLASMIC PROTEIN"/>
    <property type="match status" value="1"/>
</dbReference>
<keyword evidence="7" id="KW-1185">Reference proteome</keyword>
<dbReference type="GO" id="GO:0042597">
    <property type="term" value="C:periplasmic space"/>
    <property type="evidence" value="ECO:0007669"/>
    <property type="project" value="UniProtKB-SubCell"/>
</dbReference>
<dbReference type="PRINTS" id="PR00909">
    <property type="entry name" value="SPERMDNBNDNG"/>
</dbReference>
<dbReference type="GO" id="GO:0019808">
    <property type="term" value="F:polyamine binding"/>
    <property type="evidence" value="ECO:0007669"/>
    <property type="project" value="InterPro"/>
</dbReference>
<dbReference type="Gene3D" id="3.40.190.10">
    <property type="entry name" value="Periplasmic binding protein-like II"/>
    <property type="match status" value="2"/>
</dbReference>
<dbReference type="Pfam" id="PF13416">
    <property type="entry name" value="SBP_bac_8"/>
    <property type="match status" value="1"/>
</dbReference>
<reference evidence="6 7" key="1">
    <citation type="submission" date="2018-10" db="EMBL/GenBank/DDBJ databases">
        <title>Phylogenomics of Brevibacillus.</title>
        <authorList>
            <person name="Dunlap C."/>
        </authorList>
    </citation>
    <scope>NUCLEOTIDE SEQUENCE [LARGE SCALE GENOMIC DNA]</scope>
    <source>
        <strain evidence="6 7">JCM 15716</strain>
    </source>
</reference>
<gene>
    <name evidence="6" type="ORF">EDM56_14140</name>
</gene>
<evidence type="ECO:0000256" key="2">
    <source>
        <dbReference type="ARBA" id="ARBA00022448"/>
    </source>
</evidence>
<accession>A0A3M8DJC1</accession>
<evidence type="ECO:0000313" key="6">
    <source>
        <dbReference type="EMBL" id="RNB87709.1"/>
    </source>
</evidence>
<organism evidence="6 7">
    <name type="scientific">Brevibacillus fluminis</name>
    <dbReference type="NCBI Taxonomy" id="511487"/>
    <lineage>
        <taxon>Bacteria</taxon>
        <taxon>Bacillati</taxon>
        <taxon>Bacillota</taxon>
        <taxon>Bacilli</taxon>
        <taxon>Bacillales</taxon>
        <taxon>Paenibacillaceae</taxon>
        <taxon>Brevibacillus</taxon>
    </lineage>
</organism>